<accession>A0A1M7K0D4</accession>
<feature type="domain" description="Glycosyl transferase family 1" evidence="1">
    <location>
        <begin position="191"/>
        <end position="340"/>
    </location>
</feature>
<dbReference type="Gene3D" id="3.40.50.2000">
    <property type="entry name" value="Glycogen Phosphorylase B"/>
    <property type="match status" value="2"/>
</dbReference>
<dbReference type="OrthoDB" id="9806653at2"/>
<proteinExistence type="predicted"/>
<dbReference type="AlphaFoldDB" id="A0A1M7K0D4"/>
<dbReference type="PANTHER" id="PTHR45947">
    <property type="entry name" value="SULFOQUINOVOSYL TRANSFERASE SQD2"/>
    <property type="match status" value="1"/>
</dbReference>
<name>A0A1M7K0D4_RUMFL</name>
<evidence type="ECO:0000313" key="3">
    <source>
        <dbReference type="EMBL" id="SHM58674.1"/>
    </source>
</evidence>
<dbReference type="EMBL" id="FRCT01000007">
    <property type="protein sequence ID" value="SHM58674.1"/>
    <property type="molecule type" value="Genomic_DNA"/>
</dbReference>
<feature type="domain" description="Glycosyltransferase subfamily 4-like N-terminal" evidence="2">
    <location>
        <begin position="48"/>
        <end position="151"/>
    </location>
</feature>
<organism evidence="3 4">
    <name type="scientific">Ruminococcus flavefaciens</name>
    <dbReference type="NCBI Taxonomy" id="1265"/>
    <lineage>
        <taxon>Bacteria</taxon>
        <taxon>Bacillati</taxon>
        <taxon>Bacillota</taxon>
        <taxon>Clostridia</taxon>
        <taxon>Eubacteriales</taxon>
        <taxon>Oscillospiraceae</taxon>
        <taxon>Ruminococcus</taxon>
    </lineage>
</organism>
<dbReference type="CDD" id="cd03808">
    <property type="entry name" value="GT4_CapM-like"/>
    <property type="match status" value="1"/>
</dbReference>
<dbReference type="InterPro" id="IPR028098">
    <property type="entry name" value="Glyco_trans_4-like_N"/>
</dbReference>
<dbReference type="RefSeq" id="WP_072950744.1">
    <property type="nucleotide sequence ID" value="NZ_FRCT01000007.1"/>
</dbReference>
<gene>
    <name evidence="3" type="ORF">SAMN04487860_10721</name>
</gene>
<dbReference type="Pfam" id="PF13477">
    <property type="entry name" value="Glyco_trans_4_2"/>
    <property type="match status" value="1"/>
</dbReference>
<dbReference type="GO" id="GO:0016757">
    <property type="term" value="F:glycosyltransferase activity"/>
    <property type="evidence" value="ECO:0007669"/>
    <property type="project" value="InterPro"/>
</dbReference>
<protein>
    <submittedName>
        <fullName evidence="3">Glycosyltransferase involved in cell wall bisynthesis</fullName>
    </submittedName>
</protein>
<evidence type="ECO:0000259" key="1">
    <source>
        <dbReference type="Pfam" id="PF00534"/>
    </source>
</evidence>
<keyword evidence="3" id="KW-0808">Transferase</keyword>
<dbReference type="InterPro" id="IPR050194">
    <property type="entry name" value="Glycosyltransferase_grp1"/>
</dbReference>
<dbReference type="PANTHER" id="PTHR45947:SF3">
    <property type="entry name" value="SULFOQUINOVOSYL TRANSFERASE SQD2"/>
    <property type="match status" value="1"/>
</dbReference>
<dbReference type="SUPFAM" id="SSF53756">
    <property type="entry name" value="UDP-Glycosyltransferase/glycogen phosphorylase"/>
    <property type="match status" value="1"/>
</dbReference>
<sequence length="375" mass="42385">MSVKMLYILNVADKVNNFSYSAMVAAQKLGIEFSIAGNWSYPDEAARKADEKKYGIKIYQVDFIRAPYDPRNYKAYRQIKAIIEREKFDLIHCNTPIGGIIGRYAARKCGVKKVIYQAHGFHFYKGAPFINRTLFYNIEKHFAKDTDVLVTINHEDLEAAKAFKLKNGGKLSYVHGVGIDLSVYDNIARNRDEKREELGLEHDDIAVISVGELNRNKNNIAIVQAMSKVNNKHLHYFLCGVGQEKEAIERFASEHDLKENIHFLGYRNDVKELLSACDIFVMPSFREGLSRSLMEAMACGLPCVVSKIRGNTDLIKKGGGFLCSPASSDEFADALIACLIADRNTMGEKNMQAVKKYDLSIVIAEWEKIYKDVLL</sequence>
<evidence type="ECO:0000259" key="2">
    <source>
        <dbReference type="Pfam" id="PF13477"/>
    </source>
</evidence>
<reference evidence="3 4" key="1">
    <citation type="submission" date="2016-11" db="EMBL/GenBank/DDBJ databases">
        <authorList>
            <person name="Jaros S."/>
            <person name="Januszkiewicz K."/>
            <person name="Wedrychowicz H."/>
        </authorList>
    </citation>
    <scope>NUCLEOTIDE SEQUENCE [LARGE SCALE GENOMIC DNA]</scope>
    <source>
        <strain evidence="3 4">Y1</strain>
    </source>
</reference>
<evidence type="ECO:0000313" key="4">
    <source>
        <dbReference type="Proteomes" id="UP000184394"/>
    </source>
</evidence>
<dbReference type="Pfam" id="PF00534">
    <property type="entry name" value="Glycos_transf_1"/>
    <property type="match status" value="1"/>
</dbReference>
<dbReference type="InterPro" id="IPR001296">
    <property type="entry name" value="Glyco_trans_1"/>
</dbReference>
<dbReference type="Proteomes" id="UP000184394">
    <property type="component" value="Unassembled WGS sequence"/>
</dbReference>